<gene>
    <name evidence="1" type="ORF">GFB49_07890</name>
</gene>
<sequence>MLRMRLQTFIKYCHLDQTELVTALDEKLNKSGKGHNFHWSLKKAIHSHIEGASQAEIDSILDSPSKEAEVKYNRQAFQCFIDRFGKVKQIEVVNDEHSYPIHQFGLELKVGPWFRTFEKGQSHLHLVWATQNPQLEQRNANIGTLILLDAFKGTQYGNSKFCLMDLVRPKRYSDSTITDKTRLALKLSCRMIEAAAKLV</sequence>
<dbReference type="EMBL" id="WIBF01000004">
    <property type="protein sequence ID" value="MQQ08368.1"/>
    <property type="molecule type" value="Genomic_DNA"/>
</dbReference>
<dbReference type="Proteomes" id="UP000444174">
    <property type="component" value="Unassembled WGS sequence"/>
</dbReference>
<reference evidence="1 2" key="1">
    <citation type="submission" date="2019-10" db="EMBL/GenBank/DDBJ databases">
        <title>Epibacterium sp. nov., isolated from seawater.</title>
        <authorList>
            <person name="Zhang X."/>
            <person name="Li N."/>
        </authorList>
    </citation>
    <scope>NUCLEOTIDE SEQUENCE [LARGE SCALE GENOMIC DNA]</scope>
    <source>
        <strain evidence="1 2">SM1979</strain>
    </source>
</reference>
<accession>A0A843YET6</accession>
<evidence type="ECO:0000313" key="2">
    <source>
        <dbReference type="Proteomes" id="UP000444174"/>
    </source>
</evidence>
<name>A0A843YET6_9RHOB</name>
<evidence type="ECO:0000313" key="1">
    <source>
        <dbReference type="EMBL" id="MQQ08368.1"/>
    </source>
</evidence>
<comment type="caution">
    <text evidence="1">The sequence shown here is derived from an EMBL/GenBank/DDBJ whole genome shotgun (WGS) entry which is preliminary data.</text>
</comment>
<organism evidence="1 2">
    <name type="scientific">Tritonibacter litoralis</name>
    <dbReference type="NCBI Taxonomy" id="2662264"/>
    <lineage>
        <taxon>Bacteria</taxon>
        <taxon>Pseudomonadati</taxon>
        <taxon>Pseudomonadota</taxon>
        <taxon>Alphaproteobacteria</taxon>
        <taxon>Rhodobacterales</taxon>
        <taxon>Paracoccaceae</taxon>
        <taxon>Tritonibacter</taxon>
    </lineage>
</organism>
<proteinExistence type="predicted"/>
<dbReference type="AlphaFoldDB" id="A0A843YET6"/>
<keyword evidence="2" id="KW-1185">Reference proteome</keyword>
<dbReference type="RefSeq" id="WP_153215325.1">
    <property type="nucleotide sequence ID" value="NZ_WIBF01000004.1"/>
</dbReference>
<protein>
    <submittedName>
        <fullName evidence="1">Uncharacterized protein</fullName>
    </submittedName>
</protein>